<feature type="region of interest" description="Disordered" evidence="1">
    <location>
        <begin position="144"/>
        <end position="180"/>
    </location>
</feature>
<feature type="compositionally biased region" description="Basic and acidic residues" evidence="1">
    <location>
        <begin position="151"/>
        <end position="171"/>
    </location>
</feature>
<gene>
    <name evidence="2" type="ORF">IFR04_004117</name>
</gene>
<evidence type="ECO:0000313" key="3">
    <source>
        <dbReference type="Proteomes" id="UP000664132"/>
    </source>
</evidence>
<name>A0A8H8BT31_9HELO</name>
<comment type="caution">
    <text evidence="2">The sequence shown here is derived from an EMBL/GenBank/DDBJ whole genome shotgun (WGS) entry which is preliminary data.</text>
</comment>
<dbReference type="EMBL" id="JAFJYH010000044">
    <property type="protein sequence ID" value="KAG4422769.1"/>
    <property type="molecule type" value="Genomic_DNA"/>
</dbReference>
<dbReference type="SUPFAM" id="SSF52540">
    <property type="entry name" value="P-loop containing nucleoside triphosphate hydrolases"/>
    <property type="match status" value="1"/>
</dbReference>
<evidence type="ECO:0000256" key="1">
    <source>
        <dbReference type="SAM" id="MobiDB-lite"/>
    </source>
</evidence>
<feature type="region of interest" description="Disordered" evidence="1">
    <location>
        <begin position="1"/>
        <end position="30"/>
    </location>
</feature>
<proteinExistence type="predicted"/>
<dbReference type="Proteomes" id="UP000664132">
    <property type="component" value="Unassembled WGS sequence"/>
</dbReference>
<protein>
    <submittedName>
        <fullName evidence="2">Uncharacterized protein</fullName>
    </submittedName>
</protein>
<keyword evidence="3" id="KW-1185">Reference proteome</keyword>
<dbReference type="AlphaFoldDB" id="A0A8H8BT31"/>
<evidence type="ECO:0000313" key="2">
    <source>
        <dbReference type="EMBL" id="KAG4422769.1"/>
    </source>
</evidence>
<sequence length="712" mass="77980">MAPQDVAPRYPERSSSLSAIDFPHGPPNSPVNAMTLVPDEEIPAIALAEEDEITNALHRSLSKYEIREPMVEEFTFEPIDASVNVGDEDIQLLPAALKIKTIIVTNEKEVEDKVDDHRVVLSGNSGVGLEEATGADNKIEHVTTTTQEIDLSDKDEVEKPQGIDADSRSPRTVETPPSAIVRPATPMVPLVFGRKNTATTLIESQKDLEKTYSSPIRADAIQQTIAVSVPENYKENKLSPAQLTSNKKTFVVAISGCSSAGKSTLATILSEVFETPTVNGDGFGGGKVKPTITIAQDDFFHPKGLQPFVTFTSTPADAPFMEKSIHHDELGMYFIASSGTRPSNPPDTLLECTTGTRHAQRTDSFDSNKSDASRLLEGGHRSRYQVTGPMPDCDQALDFVGLVEAITSVQTSGQLPAYEKRLPCDEDMEQYSDLIAKMKEKIAIWVKEQAVLNAEARFGGAVVRGPIESYGKKIVGADAHGKGKATLRPQFVFVEGFLLLADISTSKIEPDLSNTSKRRRSSAAISNIASEKAKITKYLKQLDGLSSELVTKDNIDDLIEGERDVIEAQFWATNLKAKEYLQGLFDVKLFLNTSKGQSKRRRFERAIYRDVPEGGRLPGQMWKSEGFFEEVVWKAFEEGYEWLLEGEGEGEIEKAVNGEGGKLVRKKGVFFEPVQDAGVEDVVEWAVDVMLVEMGRLEAEARIAGGGCSTDD</sequence>
<dbReference type="OrthoDB" id="10264655at2759"/>
<reference evidence="2" key="1">
    <citation type="submission" date="2021-02" db="EMBL/GenBank/DDBJ databases">
        <title>Genome sequence Cadophora malorum strain M34.</title>
        <authorList>
            <person name="Stefanovic E."/>
            <person name="Vu D."/>
            <person name="Scully C."/>
            <person name="Dijksterhuis J."/>
            <person name="Roader J."/>
            <person name="Houbraken J."/>
        </authorList>
    </citation>
    <scope>NUCLEOTIDE SEQUENCE</scope>
    <source>
        <strain evidence="2">M34</strain>
    </source>
</reference>
<accession>A0A8H8BT31</accession>
<organism evidence="2 3">
    <name type="scientific">Cadophora malorum</name>
    <dbReference type="NCBI Taxonomy" id="108018"/>
    <lineage>
        <taxon>Eukaryota</taxon>
        <taxon>Fungi</taxon>
        <taxon>Dikarya</taxon>
        <taxon>Ascomycota</taxon>
        <taxon>Pezizomycotina</taxon>
        <taxon>Leotiomycetes</taxon>
        <taxon>Helotiales</taxon>
        <taxon>Ploettnerulaceae</taxon>
        <taxon>Cadophora</taxon>
    </lineage>
</organism>
<dbReference type="InterPro" id="IPR027417">
    <property type="entry name" value="P-loop_NTPase"/>
</dbReference>
<dbReference type="Gene3D" id="3.40.50.300">
    <property type="entry name" value="P-loop containing nucleotide triphosphate hydrolases"/>
    <property type="match status" value="1"/>
</dbReference>